<evidence type="ECO:0000313" key="3">
    <source>
        <dbReference type="Proteomes" id="UP001164745"/>
    </source>
</evidence>
<reference evidence="2" key="1">
    <citation type="submission" date="2022-12" db="EMBL/GenBank/DDBJ databases">
        <authorList>
            <person name="Bing R.G."/>
            <person name="Willard D.J."/>
            <person name="Manesh M.J.H."/>
            <person name="Laemthong T."/>
            <person name="Crosby J.R."/>
            <person name="Kelly R.M."/>
        </authorList>
    </citation>
    <scope>NUCLEOTIDE SEQUENCE</scope>
    <source>
        <strain evidence="2">DSM 8991</strain>
    </source>
</reference>
<keyword evidence="1" id="KW-1133">Transmembrane helix</keyword>
<dbReference type="Proteomes" id="UP001164745">
    <property type="component" value="Chromosome"/>
</dbReference>
<sequence>MRIDIKIEKMLESKILSFIVIAILIMVLLASCKSGSTQGTLKIYPDYIAKGSVEIVSNKLVSKYYFSEQRVNGKVKAEFQKDERKIKITKEDGKIILEGRELKNIAEDIF</sequence>
<evidence type="ECO:0008006" key="4">
    <source>
        <dbReference type="Google" id="ProtNLM"/>
    </source>
</evidence>
<keyword evidence="1" id="KW-0812">Transmembrane</keyword>
<evidence type="ECO:0000313" key="2">
    <source>
        <dbReference type="EMBL" id="WAM32281.1"/>
    </source>
</evidence>
<name>A0ABY7BMM9_9FIRM</name>
<proteinExistence type="predicted"/>
<dbReference type="RefSeq" id="WP_235374637.1">
    <property type="nucleotide sequence ID" value="NZ_CP113864.1"/>
</dbReference>
<accession>A0ABY7BMM9</accession>
<gene>
    <name evidence="2" type="ORF">OTJ99_000807</name>
</gene>
<organism evidence="2 3">
    <name type="scientific">Caldicellulosiruptor naganoensis</name>
    <dbReference type="NCBI Taxonomy" id="29324"/>
    <lineage>
        <taxon>Bacteria</taxon>
        <taxon>Bacillati</taxon>
        <taxon>Bacillota</taxon>
        <taxon>Bacillota incertae sedis</taxon>
        <taxon>Caldicellulosiruptorales</taxon>
        <taxon>Caldicellulosiruptoraceae</taxon>
        <taxon>Caldicellulosiruptor</taxon>
    </lineage>
</organism>
<dbReference type="EMBL" id="CP113864">
    <property type="protein sequence ID" value="WAM32281.1"/>
    <property type="molecule type" value="Genomic_DNA"/>
</dbReference>
<evidence type="ECO:0000256" key="1">
    <source>
        <dbReference type="SAM" id="Phobius"/>
    </source>
</evidence>
<keyword evidence="1" id="KW-0472">Membrane</keyword>
<feature type="transmembrane region" description="Helical" evidence="1">
    <location>
        <begin position="15"/>
        <end position="32"/>
    </location>
</feature>
<keyword evidence="3" id="KW-1185">Reference proteome</keyword>
<dbReference type="PROSITE" id="PS51257">
    <property type="entry name" value="PROKAR_LIPOPROTEIN"/>
    <property type="match status" value="1"/>
</dbReference>
<protein>
    <recommendedName>
        <fullName evidence="4">Lipoprotein</fullName>
    </recommendedName>
</protein>